<dbReference type="CDD" id="cd23817">
    <property type="entry name" value="RWD-RWDD4"/>
    <property type="match status" value="1"/>
</dbReference>
<dbReference type="Pfam" id="PF05773">
    <property type="entry name" value="RWD"/>
    <property type="match status" value="1"/>
</dbReference>
<dbReference type="InterPro" id="IPR006575">
    <property type="entry name" value="RWD_dom"/>
</dbReference>
<evidence type="ECO:0000313" key="2">
    <source>
        <dbReference type="EMBL" id="CAD7283023.1"/>
    </source>
</evidence>
<dbReference type="InterPro" id="IPR016135">
    <property type="entry name" value="UBQ-conjugating_enzyme/RWD"/>
</dbReference>
<feature type="domain" description="RWD" evidence="1">
    <location>
        <begin position="7"/>
        <end position="109"/>
    </location>
</feature>
<dbReference type="SMART" id="SM00591">
    <property type="entry name" value="RWD"/>
    <property type="match status" value="1"/>
</dbReference>
<dbReference type="PROSITE" id="PS50908">
    <property type="entry name" value="RWD"/>
    <property type="match status" value="1"/>
</dbReference>
<dbReference type="Gene3D" id="3.10.110.10">
    <property type="entry name" value="Ubiquitin Conjugating Enzyme"/>
    <property type="match status" value="1"/>
</dbReference>
<dbReference type="Proteomes" id="UP000678499">
    <property type="component" value="Unassembled WGS sequence"/>
</dbReference>
<dbReference type="AlphaFoldDB" id="A0A7R9BWP3"/>
<dbReference type="SUPFAM" id="SSF54495">
    <property type="entry name" value="UBC-like"/>
    <property type="match status" value="1"/>
</dbReference>
<protein>
    <recommendedName>
        <fullName evidence="1">RWD domain-containing protein</fullName>
    </recommendedName>
</protein>
<dbReference type="PANTHER" id="PTHR21275">
    <property type="entry name" value="RWD DOMAIN-CONTAINING PROTEIN 4"/>
    <property type="match status" value="1"/>
</dbReference>
<sequence>MSEAQAEEREVLDSIYEGDSRYKKLNETVFQYQCGEHGSQKSFIVQVRWVEDYPEVQPEISLDVFYNQHLVEVVKNGILEEATKVAVDNLGMAMTYTIFEALKDSVDKLTEEQPLYIPTAKPEVDLSELCLDESSGKVKKTNLTKAQKRKAFDRYGASGELPRGWNWVDIMEGGEKRIRLSFDFVMYELLHERFVEMDQLGDPCMYEEAVSAFFHQRKLKRDGNLDYVEYRYYIANLLHFDHLCPCTL</sequence>
<keyword evidence="3" id="KW-1185">Reference proteome</keyword>
<dbReference type="PANTHER" id="PTHR21275:SF1">
    <property type="entry name" value="RWD DOMAIN-CONTAINING PROTEIN 4"/>
    <property type="match status" value="1"/>
</dbReference>
<dbReference type="OrthoDB" id="10045773at2759"/>
<dbReference type="EMBL" id="OA886717">
    <property type="protein sequence ID" value="CAD7283023.1"/>
    <property type="molecule type" value="Genomic_DNA"/>
</dbReference>
<reference evidence="2" key="1">
    <citation type="submission" date="2020-11" db="EMBL/GenBank/DDBJ databases">
        <authorList>
            <person name="Tran Van P."/>
        </authorList>
    </citation>
    <scope>NUCLEOTIDE SEQUENCE</scope>
</reference>
<dbReference type="EMBL" id="CAJPEX010004680">
    <property type="protein sequence ID" value="CAG0923175.1"/>
    <property type="molecule type" value="Genomic_DNA"/>
</dbReference>
<dbReference type="InterPro" id="IPR042770">
    <property type="entry name" value="RWDD4"/>
</dbReference>
<organism evidence="2">
    <name type="scientific">Notodromas monacha</name>
    <dbReference type="NCBI Taxonomy" id="399045"/>
    <lineage>
        <taxon>Eukaryota</taxon>
        <taxon>Metazoa</taxon>
        <taxon>Ecdysozoa</taxon>
        <taxon>Arthropoda</taxon>
        <taxon>Crustacea</taxon>
        <taxon>Oligostraca</taxon>
        <taxon>Ostracoda</taxon>
        <taxon>Podocopa</taxon>
        <taxon>Podocopida</taxon>
        <taxon>Cypridocopina</taxon>
        <taxon>Cypridoidea</taxon>
        <taxon>Cyprididae</taxon>
        <taxon>Notodromas</taxon>
    </lineage>
</organism>
<evidence type="ECO:0000313" key="3">
    <source>
        <dbReference type="Proteomes" id="UP000678499"/>
    </source>
</evidence>
<name>A0A7R9BWP3_9CRUS</name>
<gene>
    <name evidence="2" type="ORF">NMOB1V02_LOCUS10641</name>
</gene>
<evidence type="ECO:0000259" key="1">
    <source>
        <dbReference type="PROSITE" id="PS50908"/>
    </source>
</evidence>
<accession>A0A7R9BWP3</accession>
<proteinExistence type="predicted"/>